<dbReference type="GO" id="GO:0016740">
    <property type="term" value="F:transferase activity"/>
    <property type="evidence" value="ECO:0007669"/>
    <property type="project" value="UniProtKB-KW"/>
</dbReference>
<dbReference type="EMBL" id="CP069362">
    <property type="protein sequence ID" value="WGS66038.1"/>
    <property type="molecule type" value="Genomic_DNA"/>
</dbReference>
<dbReference type="PANTHER" id="PTHR46401">
    <property type="entry name" value="GLYCOSYLTRANSFERASE WBBK-RELATED"/>
    <property type="match status" value="1"/>
</dbReference>
<evidence type="ECO:0000256" key="1">
    <source>
        <dbReference type="ARBA" id="ARBA00022679"/>
    </source>
</evidence>
<dbReference type="PANTHER" id="PTHR46401:SF2">
    <property type="entry name" value="GLYCOSYLTRANSFERASE WBBK-RELATED"/>
    <property type="match status" value="1"/>
</dbReference>
<keyword evidence="3" id="KW-1185">Reference proteome</keyword>
<sequence>MTILIIGYMHPKYDKRVLRTVKALSKENKVIYQYWTNNDETEYEESNVTYIPIKYTKNIQANPMIKLKNRRKLDKKIVNMIKNYDYDILYMHHFLASRPLEPFKIAKKRNKKIIYDIHEYHPENFLNNLSGIKKQIKEKALWKIFEKQLILSDKLVFVSTDMQKDVYQKLNIHNDYFIQKNYAEISVEKKEIIKEISFVGKINRNLDDEKEILKKLIQKGFKFKIIGMESEYFKDIPHEHTNFLPYEDMMKELSKSAFSLISFNTIKNREYKNDIFSLPNKYYDSIASETPVIVKNTFISMAKEVEKYNIGVVINPKKVEESVDKIIKAYENYDELLENIRKYKHEFIWTEKKEKEFVNFVLS</sequence>
<keyword evidence="1 2" id="KW-0808">Transferase</keyword>
<name>A0ABY8PU40_9BACT</name>
<dbReference type="Proteomes" id="UP001232493">
    <property type="component" value="Chromosome"/>
</dbReference>
<accession>A0ABY8PU40</accession>
<evidence type="ECO:0000313" key="2">
    <source>
        <dbReference type="EMBL" id="WGS66038.1"/>
    </source>
</evidence>
<organism evidence="2 3">
    <name type="scientific">Marinitoga aeolica</name>
    <dbReference type="NCBI Taxonomy" id="2809031"/>
    <lineage>
        <taxon>Bacteria</taxon>
        <taxon>Thermotogati</taxon>
        <taxon>Thermotogota</taxon>
        <taxon>Thermotogae</taxon>
        <taxon>Petrotogales</taxon>
        <taxon>Petrotogaceae</taxon>
        <taxon>Marinitoga</taxon>
    </lineage>
</organism>
<dbReference type="RefSeq" id="WP_281000998.1">
    <property type="nucleotide sequence ID" value="NZ_CP069362.1"/>
</dbReference>
<protein>
    <submittedName>
        <fullName evidence="2">Glycosyl transferase family 1</fullName>
    </submittedName>
</protein>
<gene>
    <name evidence="2" type="ORF">JRV97_05680</name>
</gene>
<dbReference type="SUPFAM" id="SSF53756">
    <property type="entry name" value="UDP-Glycosyltransferase/glycogen phosphorylase"/>
    <property type="match status" value="1"/>
</dbReference>
<evidence type="ECO:0000313" key="3">
    <source>
        <dbReference type="Proteomes" id="UP001232493"/>
    </source>
</evidence>
<reference evidence="2 3" key="1">
    <citation type="submission" date="2021-02" db="EMBL/GenBank/DDBJ databases">
        <title>Characterization of Marinitoga sp. nov. str. BP5-C20A.</title>
        <authorList>
            <person name="Erauso G."/>
            <person name="Postec A."/>
        </authorList>
    </citation>
    <scope>NUCLEOTIDE SEQUENCE [LARGE SCALE GENOMIC DNA]</scope>
    <source>
        <strain evidence="2 3">BP5-C20A</strain>
    </source>
</reference>
<proteinExistence type="predicted"/>
<dbReference type="Gene3D" id="3.40.50.2000">
    <property type="entry name" value="Glycogen Phosphorylase B"/>
    <property type="match status" value="1"/>
</dbReference>